<evidence type="ECO:0000256" key="1">
    <source>
        <dbReference type="SAM" id="MobiDB-lite"/>
    </source>
</evidence>
<dbReference type="SUPFAM" id="SSF46565">
    <property type="entry name" value="Chaperone J-domain"/>
    <property type="match status" value="1"/>
</dbReference>
<keyword evidence="4" id="KW-1185">Reference proteome</keyword>
<accession>A0A3L6S3V0</accession>
<dbReference type="PANTHER" id="PTHR44137:SF32">
    <property type="entry name" value="DNAJ HEAT SHOCK AMINO-TERMINAL DOMAIN PROTEIN"/>
    <property type="match status" value="1"/>
</dbReference>
<evidence type="ECO:0000313" key="3">
    <source>
        <dbReference type="EMBL" id="RLN13630.1"/>
    </source>
</evidence>
<dbReference type="Gene3D" id="1.10.287.110">
    <property type="entry name" value="DnaJ domain"/>
    <property type="match status" value="1"/>
</dbReference>
<feature type="domain" description="J" evidence="2">
    <location>
        <begin position="62"/>
        <end position="117"/>
    </location>
</feature>
<dbReference type="OrthoDB" id="10250354at2759"/>
<dbReference type="InterPro" id="IPR036869">
    <property type="entry name" value="J_dom_sf"/>
</dbReference>
<evidence type="ECO:0000259" key="2">
    <source>
        <dbReference type="PROSITE" id="PS50076"/>
    </source>
</evidence>
<comment type="caution">
    <text evidence="3">The sequence shown here is derived from an EMBL/GenBank/DDBJ whole genome shotgun (WGS) entry which is preliminary data.</text>
</comment>
<dbReference type="GO" id="GO:0005783">
    <property type="term" value="C:endoplasmic reticulum"/>
    <property type="evidence" value="ECO:0007669"/>
    <property type="project" value="UniProtKB-ARBA"/>
</dbReference>
<dbReference type="STRING" id="4540.A0A3L6S3V0"/>
<gene>
    <name evidence="3" type="ORF">C2845_PM09G13190</name>
</gene>
<dbReference type="CDD" id="cd06257">
    <property type="entry name" value="DnaJ"/>
    <property type="match status" value="1"/>
</dbReference>
<protein>
    <recommendedName>
        <fullName evidence="2">J domain-containing protein</fullName>
    </recommendedName>
</protein>
<organism evidence="3 4">
    <name type="scientific">Panicum miliaceum</name>
    <name type="common">Proso millet</name>
    <name type="synonym">Broomcorn millet</name>
    <dbReference type="NCBI Taxonomy" id="4540"/>
    <lineage>
        <taxon>Eukaryota</taxon>
        <taxon>Viridiplantae</taxon>
        <taxon>Streptophyta</taxon>
        <taxon>Embryophyta</taxon>
        <taxon>Tracheophyta</taxon>
        <taxon>Spermatophyta</taxon>
        <taxon>Magnoliopsida</taxon>
        <taxon>Liliopsida</taxon>
        <taxon>Poales</taxon>
        <taxon>Poaceae</taxon>
        <taxon>PACMAD clade</taxon>
        <taxon>Panicoideae</taxon>
        <taxon>Panicodae</taxon>
        <taxon>Paniceae</taxon>
        <taxon>Panicinae</taxon>
        <taxon>Panicum</taxon>
        <taxon>Panicum sect. Panicum</taxon>
    </lineage>
</organism>
<dbReference type="SMART" id="SM00271">
    <property type="entry name" value="DnaJ"/>
    <property type="match status" value="1"/>
</dbReference>
<name>A0A3L6S3V0_PANMI</name>
<dbReference type="PANTHER" id="PTHR44137">
    <property type="entry name" value="BNAC03G44070D PROTEIN"/>
    <property type="match status" value="1"/>
</dbReference>
<dbReference type="PROSITE" id="PS50076">
    <property type="entry name" value="DNAJ_2"/>
    <property type="match status" value="1"/>
</dbReference>
<evidence type="ECO:0000313" key="4">
    <source>
        <dbReference type="Proteomes" id="UP000275267"/>
    </source>
</evidence>
<dbReference type="InterPro" id="IPR001623">
    <property type="entry name" value="DnaJ_domain"/>
</dbReference>
<proteinExistence type="predicted"/>
<feature type="compositionally biased region" description="Polar residues" evidence="1">
    <location>
        <begin position="116"/>
        <end position="144"/>
    </location>
</feature>
<sequence>MDCNRDEAARAMIIAEQKLKENDIAGAKEFAYKAKSMYYDLEGIERMLCTIDVLLVLARTEDRYEILSIDRSADPIASRKRYLKSLQLHPDKNKLPGAEDAFKSVNETYKHIIGQGKTNLMGQSTSKGETQESSSKARTSNPATSPEPACGHAASLTVLPAPNPWSANATPLPSYGHQREGVRILFHLWTSSNLVWDKPASWPPLANLLLLGAACDDSRLFADL</sequence>
<dbReference type="Proteomes" id="UP000275267">
    <property type="component" value="Unassembled WGS sequence"/>
</dbReference>
<dbReference type="Pfam" id="PF00226">
    <property type="entry name" value="DnaJ"/>
    <property type="match status" value="1"/>
</dbReference>
<dbReference type="AlphaFoldDB" id="A0A3L6S3V0"/>
<reference evidence="4" key="1">
    <citation type="journal article" date="2019" name="Nat. Commun.">
        <title>The genome of broomcorn millet.</title>
        <authorList>
            <person name="Zou C."/>
            <person name="Miki D."/>
            <person name="Li D."/>
            <person name="Tang Q."/>
            <person name="Xiao L."/>
            <person name="Rajput S."/>
            <person name="Deng P."/>
            <person name="Jia W."/>
            <person name="Huang R."/>
            <person name="Zhang M."/>
            <person name="Sun Y."/>
            <person name="Hu J."/>
            <person name="Fu X."/>
            <person name="Schnable P.S."/>
            <person name="Li F."/>
            <person name="Zhang H."/>
            <person name="Feng B."/>
            <person name="Zhu X."/>
            <person name="Liu R."/>
            <person name="Schnable J.C."/>
            <person name="Zhu J.-K."/>
            <person name="Zhang H."/>
        </authorList>
    </citation>
    <scope>NUCLEOTIDE SEQUENCE [LARGE SCALE GENOMIC DNA]</scope>
</reference>
<feature type="region of interest" description="Disordered" evidence="1">
    <location>
        <begin position="116"/>
        <end position="151"/>
    </location>
</feature>
<dbReference type="EMBL" id="PQIB02000006">
    <property type="protein sequence ID" value="RLN13630.1"/>
    <property type="molecule type" value="Genomic_DNA"/>
</dbReference>